<feature type="transmembrane region" description="Helical" evidence="9">
    <location>
        <begin position="374"/>
        <end position="394"/>
    </location>
</feature>
<gene>
    <name evidence="14" type="primary">mgtE</name>
    <name evidence="13" type="ORF">DW264_10290</name>
    <name evidence="12" type="ORF">DW856_13995</name>
    <name evidence="14" type="ORF">DWZ31_08475</name>
    <name evidence="11" type="ORF">GMD50_14320</name>
</gene>
<evidence type="ECO:0000256" key="2">
    <source>
        <dbReference type="ARBA" id="ARBA00009749"/>
    </source>
</evidence>
<dbReference type="GO" id="GO:0015095">
    <property type="term" value="F:magnesium ion transmembrane transporter activity"/>
    <property type="evidence" value="ECO:0007669"/>
    <property type="project" value="UniProtKB-UniRule"/>
</dbReference>
<dbReference type="InterPro" id="IPR006668">
    <property type="entry name" value="Mg_transptr_MgtE_intracell_dom"/>
</dbReference>
<evidence type="ECO:0000313" key="13">
    <source>
        <dbReference type="EMBL" id="RHG27870.1"/>
    </source>
</evidence>
<dbReference type="EMBL" id="QSHO01000013">
    <property type="protein sequence ID" value="RHC15158.1"/>
    <property type="molecule type" value="Genomic_DNA"/>
</dbReference>
<evidence type="ECO:0000313" key="11">
    <source>
        <dbReference type="EMBL" id="MTR86186.1"/>
    </source>
</evidence>
<sequence length="473" mass="52667">MPISGEKEVTMRKVLIPKKDYVKELIKIIRVTKDEQKLRNLLSDYHEKDIAEAITFLTETERKHLYRVLGSERIAEIFSYFDDAEMYLEELSLEQAAKVISYMDADDALDVLDDLSESKKNEIVSHLDADAQKDVQKLLSYEEDEIGSCMTNNFVCISEELSVREAMSELVRQAGEHDNISTIYVTDTEEKFAGAIDLKDLIIARENTPLQEIVSSSYPYVYEHENISECVEKIADYEEDSIPVLTQDGKIAGILTATDIVELVDDAMGDDYAKLAGLTSEEDLKEPTIVSMKKRLPWLIILLFLGMAVSSVVGIFESVVAVLPIVICFQSLVLDMAGNVGTQSLAVTIRVLVDEDLDTRKKLALLGKEMKIGFLNGASLGVMALVFLGIYIHLFKKYAWMSAFLISGCVGISLVVAMVISGFVGTIIPMFFHKIHIDPAVASGPLITTVNDLVAVITYYGLAMVFLIDIFHI</sequence>
<dbReference type="SUPFAM" id="SSF158791">
    <property type="entry name" value="MgtE N-terminal domain-like"/>
    <property type="match status" value="1"/>
</dbReference>
<dbReference type="InterPro" id="IPR046342">
    <property type="entry name" value="CBS_dom_sf"/>
</dbReference>
<keyword evidence="5 9" id="KW-0460">Magnesium</keyword>
<dbReference type="GO" id="GO:0046872">
    <property type="term" value="F:metal ion binding"/>
    <property type="evidence" value="ECO:0007669"/>
    <property type="project" value="UniProtKB-KW"/>
</dbReference>
<comment type="caution">
    <text evidence="14">The sequence shown here is derived from an EMBL/GenBank/DDBJ whole genome shotgun (WGS) entry which is preliminary data.</text>
</comment>
<proteinExistence type="inferred from homology"/>
<dbReference type="Gene3D" id="3.10.580.10">
    <property type="entry name" value="CBS-domain"/>
    <property type="match status" value="1"/>
</dbReference>
<organism evidence="14 16">
    <name type="scientific">Roseburia intestinalis</name>
    <dbReference type="NCBI Taxonomy" id="166486"/>
    <lineage>
        <taxon>Bacteria</taxon>
        <taxon>Bacillati</taxon>
        <taxon>Bacillota</taxon>
        <taxon>Clostridia</taxon>
        <taxon>Lachnospirales</taxon>
        <taxon>Lachnospiraceae</taxon>
        <taxon>Roseburia</taxon>
    </lineage>
</organism>
<dbReference type="PANTHER" id="PTHR43773:SF1">
    <property type="entry name" value="MAGNESIUM TRANSPORTER MGTE"/>
    <property type="match status" value="1"/>
</dbReference>
<keyword evidence="9" id="KW-0479">Metal-binding</keyword>
<dbReference type="SUPFAM" id="SSF54631">
    <property type="entry name" value="CBS-domain pair"/>
    <property type="match status" value="1"/>
</dbReference>
<keyword evidence="8" id="KW-0129">CBS domain</keyword>
<dbReference type="Pfam" id="PF01769">
    <property type="entry name" value="MgtE"/>
    <property type="match status" value="1"/>
</dbReference>
<keyword evidence="6 9" id="KW-1133">Transmembrane helix</keyword>
<dbReference type="GO" id="GO:0005886">
    <property type="term" value="C:plasma membrane"/>
    <property type="evidence" value="ECO:0007669"/>
    <property type="project" value="UniProtKB-SubCell"/>
</dbReference>
<evidence type="ECO:0000313" key="18">
    <source>
        <dbReference type="Proteomes" id="UP000478483"/>
    </source>
</evidence>
<evidence type="ECO:0000313" key="14">
    <source>
        <dbReference type="EMBL" id="RHN08920.1"/>
    </source>
</evidence>
<evidence type="ECO:0000256" key="7">
    <source>
        <dbReference type="ARBA" id="ARBA00023136"/>
    </source>
</evidence>
<dbReference type="PROSITE" id="PS51371">
    <property type="entry name" value="CBS"/>
    <property type="match status" value="2"/>
</dbReference>
<dbReference type="NCBIfam" id="TIGR00400">
    <property type="entry name" value="mgtE"/>
    <property type="match status" value="1"/>
</dbReference>
<evidence type="ECO:0000313" key="16">
    <source>
        <dbReference type="Proteomes" id="UP000283586"/>
    </source>
</evidence>
<evidence type="ECO:0000259" key="10">
    <source>
        <dbReference type="PROSITE" id="PS51371"/>
    </source>
</evidence>
<comment type="subcellular location">
    <subcellularLocation>
        <location evidence="9">Cell membrane</location>
        <topology evidence="9">Multi-pass membrane protein</topology>
    </subcellularLocation>
    <subcellularLocation>
        <location evidence="1">Membrane</location>
        <topology evidence="1">Multi-pass membrane protein</topology>
    </subcellularLocation>
</comment>
<dbReference type="Pfam" id="PF00571">
    <property type="entry name" value="CBS"/>
    <property type="match status" value="2"/>
</dbReference>
<dbReference type="SUPFAM" id="SSF161093">
    <property type="entry name" value="MgtE membrane domain-like"/>
    <property type="match status" value="1"/>
</dbReference>
<keyword evidence="3 9" id="KW-0813">Transport</keyword>
<evidence type="ECO:0000256" key="8">
    <source>
        <dbReference type="PROSITE-ProRule" id="PRU00703"/>
    </source>
</evidence>
<reference evidence="15 16" key="1">
    <citation type="submission" date="2018-08" db="EMBL/GenBank/DDBJ databases">
        <title>A genome reference for cultivated species of the human gut microbiota.</title>
        <authorList>
            <person name="Zou Y."/>
            <person name="Xue W."/>
            <person name="Luo G."/>
        </authorList>
    </citation>
    <scope>NUCLEOTIDE SEQUENCE [LARGE SCALE GENOMIC DNA]</scope>
    <source>
        <strain evidence="14 16">AF31-21AC</strain>
        <strain evidence="13 17">AM22-21LB</strain>
        <strain evidence="12 15">AM37-1AC</strain>
    </source>
</reference>
<feature type="transmembrane region" description="Helical" evidence="9">
    <location>
        <begin position="322"/>
        <end position="353"/>
    </location>
</feature>
<evidence type="ECO:0000256" key="6">
    <source>
        <dbReference type="ARBA" id="ARBA00022989"/>
    </source>
</evidence>
<comment type="similarity">
    <text evidence="2 9">Belongs to the SLC41A transporter family.</text>
</comment>
<dbReference type="EMBL" id="QRID01000009">
    <property type="protein sequence ID" value="RHG27870.1"/>
    <property type="molecule type" value="Genomic_DNA"/>
</dbReference>
<dbReference type="SMART" id="SM00924">
    <property type="entry name" value="MgtE_N"/>
    <property type="match status" value="1"/>
</dbReference>
<dbReference type="Proteomes" id="UP000478483">
    <property type="component" value="Unassembled WGS sequence"/>
</dbReference>
<dbReference type="InterPro" id="IPR006667">
    <property type="entry name" value="SLC41_membr_dom"/>
</dbReference>
<keyword evidence="4 9" id="KW-0812">Transmembrane</keyword>
<feature type="transmembrane region" description="Helical" evidence="9">
    <location>
        <begin position="400"/>
        <end position="432"/>
    </location>
</feature>
<dbReference type="Proteomes" id="UP000283513">
    <property type="component" value="Unassembled WGS sequence"/>
</dbReference>
<dbReference type="Pfam" id="PF03448">
    <property type="entry name" value="MgtE_N"/>
    <property type="match status" value="1"/>
</dbReference>
<dbReference type="RefSeq" id="WP_015522320.1">
    <property type="nucleotide sequence ID" value="NZ_CACRUM010000073.1"/>
</dbReference>
<dbReference type="InterPro" id="IPR036739">
    <property type="entry name" value="SLC41_membr_dom_sf"/>
</dbReference>
<protein>
    <recommendedName>
        <fullName evidence="9">Magnesium transporter MgtE</fullName>
    </recommendedName>
</protein>
<evidence type="ECO:0000256" key="3">
    <source>
        <dbReference type="ARBA" id="ARBA00022448"/>
    </source>
</evidence>
<dbReference type="Gene3D" id="1.10.357.20">
    <property type="entry name" value="SLC41 divalent cation transporters, integral membrane domain"/>
    <property type="match status" value="1"/>
</dbReference>
<dbReference type="AlphaFoldDB" id="A0A3R6HL50"/>
<comment type="subunit">
    <text evidence="9">Homodimer.</text>
</comment>
<dbReference type="InterPro" id="IPR006669">
    <property type="entry name" value="MgtE_transporter"/>
</dbReference>
<evidence type="ECO:0000313" key="12">
    <source>
        <dbReference type="EMBL" id="RHC15158.1"/>
    </source>
</evidence>
<name>A0A3R6HL50_9FIRM</name>
<feature type="transmembrane region" description="Helical" evidence="9">
    <location>
        <begin position="296"/>
        <end position="316"/>
    </location>
</feature>
<dbReference type="EMBL" id="QRQN01000008">
    <property type="protein sequence ID" value="RHN08920.1"/>
    <property type="molecule type" value="Genomic_DNA"/>
</dbReference>
<dbReference type="CDD" id="cd04606">
    <property type="entry name" value="CBS_pair_Mg_transporter"/>
    <property type="match status" value="1"/>
</dbReference>
<feature type="domain" description="CBS" evidence="10">
    <location>
        <begin position="214"/>
        <end position="272"/>
    </location>
</feature>
<keyword evidence="9" id="KW-1003">Cell membrane</keyword>
<reference evidence="11 18" key="2">
    <citation type="journal article" date="2019" name="Nat. Med.">
        <title>A library of human gut bacterial isolates paired with longitudinal multiomics data enables mechanistic microbiome research.</title>
        <authorList>
            <person name="Poyet M."/>
            <person name="Groussin M."/>
            <person name="Gibbons S.M."/>
            <person name="Avila-Pacheco J."/>
            <person name="Jiang X."/>
            <person name="Kearney S.M."/>
            <person name="Perrotta A.R."/>
            <person name="Berdy B."/>
            <person name="Zhao S."/>
            <person name="Lieberman T.D."/>
            <person name="Swanson P.K."/>
            <person name="Smith M."/>
            <person name="Roesemann S."/>
            <person name="Alexander J.E."/>
            <person name="Rich S.A."/>
            <person name="Livny J."/>
            <person name="Vlamakis H."/>
            <person name="Clish C."/>
            <person name="Bullock K."/>
            <person name="Deik A."/>
            <person name="Scott J."/>
            <person name="Pierce K.A."/>
            <person name="Xavier R.J."/>
            <person name="Alm E.J."/>
        </authorList>
    </citation>
    <scope>NUCLEOTIDE SEQUENCE [LARGE SCALE GENOMIC DNA]</scope>
    <source>
        <strain evidence="11 18">BIOML-A1</strain>
    </source>
</reference>
<dbReference type="Proteomes" id="UP000283586">
    <property type="component" value="Unassembled WGS sequence"/>
</dbReference>
<dbReference type="PANTHER" id="PTHR43773">
    <property type="entry name" value="MAGNESIUM TRANSPORTER MGTE"/>
    <property type="match status" value="1"/>
</dbReference>
<accession>A0A3R6HL50</accession>
<evidence type="ECO:0000256" key="9">
    <source>
        <dbReference type="RuleBase" id="RU362011"/>
    </source>
</evidence>
<evidence type="ECO:0000256" key="1">
    <source>
        <dbReference type="ARBA" id="ARBA00004141"/>
    </source>
</evidence>
<dbReference type="Proteomes" id="UP000284051">
    <property type="component" value="Unassembled WGS sequence"/>
</dbReference>
<comment type="function">
    <text evidence="9">Acts as a magnesium transporter.</text>
</comment>
<dbReference type="EMBL" id="WNAJ01000019">
    <property type="protein sequence ID" value="MTR86186.1"/>
    <property type="molecule type" value="Genomic_DNA"/>
</dbReference>
<evidence type="ECO:0000313" key="17">
    <source>
        <dbReference type="Proteomes" id="UP000284051"/>
    </source>
</evidence>
<keyword evidence="7 9" id="KW-0472">Membrane</keyword>
<dbReference type="SMART" id="SM00116">
    <property type="entry name" value="CBS"/>
    <property type="match status" value="2"/>
</dbReference>
<evidence type="ECO:0000256" key="5">
    <source>
        <dbReference type="ARBA" id="ARBA00022842"/>
    </source>
</evidence>
<dbReference type="InterPro" id="IPR000644">
    <property type="entry name" value="CBS_dom"/>
</dbReference>
<evidence type="ECO:0000313" key="15">
    <source>
        <dbReference type="Proteomes" id="UP000283513"/>
    </source>
</evidence>
<dbReference type="Gene3D" id="1.25.60.10">
    <property type="entry name" value="MgtE N-terminal domain-like"/>
    <property type="match status" value="1"/>
</dbReference>
<evidence type="ECO:0000256" key="4">
    <source>
        <dbReference type="ARBA" id="ARBA00022692"/>
    </source>
</evidence>
<feature type="transmembrane region" description="Helical" evidence="9">
    <location>
        <begin position="453"/>
        <end position="472"/>
    </location>
</feature>
<dbReference type="InterPro" id="IPR038076">
    <property type="entry name" value="MgtE_N_sf"/>
</dbReference>
<feature type="domain" description="CBS" evidence="10">
    <location>
        <begin position="150"/>
        <end position="212"/>
    </location>
</feature>